<dbReference type="PANTHER" id="PTHR24300:SF376">
    <property type="entry name" value="CYTOCHROME P450 15A1"/>
    <property type="match status" value="1"/>
</dbReference>
<dbReference type="PANTHER" id="PTHR24300">
    <property type="entry name" value="CYTOCHROME P450 508A4-RELATED"/>
    <property type="match status" value="1"/>
</dbReference>
<dbReference type="GO" id="GO:0005737">
    <property type="term" value="C:cytoplasm"/>
    <property type="evidence" value="ECO:0007669"/>
    <property type="project" value="TreeGrafter"/>
</dbReference>
<protein>
    <recommendedName>
        <fullName evidence="11">Cytochrome P450</fullName>
    </recommendedName>
</protein>
<gene>
    <name evidence="9" type="ORF">AFUS01_LOCUS40654</name>
</gene>
<dbReference type="InterPro" id="IPR050182">
    <property type="entry name" value="Cytochrome_P450_fam2"/>
</dbReference>
<dbReference type="GO" id="GO:0005506">
    <property type="term" value="F:iron ion binding"/>
    <property type="evidence" value="ECO:0007669"/>
    <property type="project" value="InterPro"/>
</dbReference>
<dbReference type="Pfam" id="PF00067">
    <property type="entry name" value="p450"/>
    <property type="match status" value="2"/>
</dbReference>
<comment type="cofactor">
    <cofactor evidence="1">
        <name>heme</name>
        <dbReference type="ChEBI" id="CHEBI:30413"/>
    </cofactor>
</comment>
<evidence type="ECO:0000256" key="2">
    <source>
        <dbReference type="ARBA" id="ARBA00010617"/>
    </source>
</evidence>
<dbReference type="InterPro" id="IPR001128">
    <property type="entry name" value="Cyt_P450"/>
</dbReference>
<comment type="similarity">
    <text evidence="2 7">Belongs to the cytochrome P450 family.</text>
</comment>
<dbReference type="GO" id="GO:0008395">
    <property type="term" value="F:steroid hydroxylase activity"/>
    <property type="evidence" value="ECO:0007669"/>
    <property type="project" value="TreeGrafter"/>
</dbReference>
<evidence type="ECO:0000256" key="1">
    <source>
        <dbReference type="ARBA" id="ARBA00001971"/>
    </source>
</evidence>
<evidence type="ECO:0000256" key="3">
    <source>
        <dbReference type="ARBA" id="ARBA00022617"/>
    </source>
</evidence>
<keyword evidence="8" id="KW-0472">Membrane</keyword>
<evidence type="ECO:0000313" key="9">
    <source>
        <dbReference type="EMBL" id="CAG7830883.1"/>
    </source>
</evidence>
<dbReference type="Proteomes" id="UP000708208">
    <property type="component" value="Unassembled WGS sequence"/>
</dbReference>
<dbReference type="GO" id="GO:0006805">
    <property type="term" value="P:xenobiotic metabolic process"/>
    <property type="evidence" value="ECO:0007669"/>
    <property type="project" value="TreeGrafter"/>
</dbReference>
<evidence type="ECO:0008006" key="11">
    <source>
        <dbReference type="Google" id="ProtNLM"/>
    </source>
</evidence>
<evidence type="ECO:0000256" key="5">
    <source>
        <dbReference type="ARBA" id="ARBA00023002"/>
    </source>
</evidence>
<dbReference type="GO" id="GO:0016712">
    <property type="term" value="F:oxidoreductase activity, acting on paired donors, with incorporation or reduction of molecular oxygen, reduced flavin or flavoprotein as one donor, and incorporation of one atom of oxygen"/>
    <property type="evidence" value="ECO:0007669"/>
    <property type="project" value="TreeGrafter"/>
</dbReference>
<accession>A0A8J2L928</accession>
<proteinExistence type="inferred from homology"/>
<feature type="transmembrane region" description="Helical" evidence="8">
    <location>
        <begin position="12"/>
        <end position="32"/>
    </location>
</feature>
<organism evidence="9 10">
    <name type="scientific">Allacma fusca</name>
    <dbReference type="NCBI Taxonomy" id="39272"/>
    <lineage>
        <taxon>Eukaryota</taxon>
        <taxon>Metazoa</taxon>
        <taxon>Ecdysozoa</taxon>
        <taxon>Arthropoda</taxon>
        <taxon>Hexapoda</taxon>
        <taxon>Collembola</taxon>
        <taxon>Symphypleona</taxon>
        <taxon>Sminthuridae</taxon>
        <taxon>Allacma</taxon>
    </lineage>
</organism>
<keyword evidence="8" id="KW-0812">Transmembrane</keyword>
<evidence type="ECO:0000256" key="6">
    <source>
        <dbReference type="ARBA" id="ARBA00023004"/>
    </source>
</evidence>
<keyword evidence="3 7" id="KW-0349">Heme</keyword>
<keyword evidence="7" id="KW-0503">Monooxygenase</keyword>
<evidence type="ECO:0000313" key="10">
    <source>
        <dbReference type="Proteomes" id="UP000708208"/>
    </source>
</evidence>
<keyword evidence="8" id="KW-1133">Transmembrane helix</keyword>
<keyword evidence="4 7" id="KW-0479">Metal-binding</keyword>
<evidence type="ECO:0000256" key="8">
    <source>
        <dbReference type="SAM" id="Phobius"/>
    </source>
</evidence>
<dbReference type="GO" id="GO:0020037">
    <property type="term" value="F:heme binding"/>
    <property type="evidence" value="ECO:0007669"/>
    <property type="project" value="InterPro"/>
</dbReference>
<sequence>MQVTSYTGSNSATMIVWTLAVFLLFLSLLKIVQKKLSASDTSKSLPGPWKLPLVGHLPFLGFFPHETIFKWKEKYGPIIFIQFGSYPAVVINDGALIKAAFNMPSLAGRPKIKLLDETTLNRSGFATSDGPIAKELRIVDDDDGYRRFVEDNVESATLPPLLALTVFLPKLADWFPELTGYKQRIDYPEVQEKAVEEIHTTLGTNGFPRYSDRANLPYCEALFQETLRKTTVVPLSLPHRALEDTKFQGYLIKKDTMVMGNLYAAHNDPKVWTDPESFNPERFLDSNGKLNNMEAFVMSFSTGKRKCIGENLARNQMFLFVVSILQNYRLEAATQLPSGRGVLGLTQACESFQVRVYRR</sequence>
<dbReference type="EMBL" id="CAJVCH010557953">
    <property type="protein sequence ID" value="CAG7830883.1"/>
    <property type="molecule type" value="Genomic_DNA"/>
</dbReference>
<reference evidence="9" key="1">
    <citation type="submission" date="2021-06" db="EMBL/GenBank/DDBJ databases">
        <authorList>
            <person name="Hodson N. C."/>
            <person name="Mongue J. A."/>
            <person name="Jaron S. K."/>
        </authorList>
    </citation>
    <scope>NUCLEOTIDE SEQUENCE</scope>
</reference>
<keyword evidence="5 7" id="KW-0560">Oxidoreductase</keyword>
<dbReference type="PROSITE" id="PS00086">
    <property type="entry name" value="CYTOCHROME_P450"/>
    <property type="match status" value="1"/>
</dbReference>
<evidence type="ECO:0000256" key="4">
    <source>
        <dbReference type="ARBA" id="ARBA00022723"/>
    </source>
</evidence>
<dbReference type="OrthoDB" id="1844152at2759"/>
<comment type="caution">
    <text evidence="9">The sequence shown here is derived from an EMBL/GenBank/DDBJ whole genome shotgun (WGS) entry which is preliminary data.</text>
</comment>
<dbReference type="InterPro" id="IPR017972">
    <property type="entry name" value="Cyt_P450_CS"/>
</dbReference>
<keyword evidence="6 7" id="KW-0408">Iron</keyword>
<dbReference type="AlphaFoldDB" id="A0A8J2L928"/>
<keyword evidence="10" id="KW-1185">Reference proteome</keyword>
<name>A0A8J2L928_9HEXA</name>
<dbReference type="GO" id="GO:0006082">
    <property type="term" value="P:organic acid metabolic process"/>
    <property type="evidence" value="ECO:0007669"/>
    <property type="project" value="TreeGrafter"/>
</dbReference>
<evidence type="ECO:0000256" key="7">
    <source>
        <dbReference type="RuleBase" id="RU000461"/>
    </source>
</evidence>